<keyword evidence="4" id="KW-1185">Reference proteome</keyword>
<dbReference type="EMBL" id="BJYZ01000037">
    <property type="protein sequence ID" value="GEO42241.1"/>
    <property type="molecule type" value="Genomic_DNA"/>
</dbReference>
<name>A0A512E0I9_9PROT</name>
<dbReference type="PANTHER" id="PTHR41259:SF1">
    <property type="entry name" value="DOUBLE-STRAND BREAK REPAIR RAD50 ATPASE, PUTATIVE-RELATED"/>
    <property type="match status" value="1"/>
</dbReference>
<reference evidence="3 4" key="1">
    <citation type="submission" date="2019-07" db="EMBL/GenBank/DDBJ databases">
        <title>Whole genome shotgun sequence of Skermanella aerolata NBRC 106429.</title>
        <authorList>
            <person name="Hosoyama A."/>
            <person name="Uohara A."/>
            <person name="Ohji S."/>
            <person name="Ichikawa N."/>
        </authorList>
    </citation>
    <scope>NUCLEOTIDE SEQUENCE [LARGE SCALE GENOMIC DNA]</scope>
    <source>
        <strain evidence="3 4">NBRC 106429</strain>
    </source>
</reference>
<dbReference type="Pfam" id="PF13514">
    <property type="entry name" value="AAA_27"/>
    <property type="match status" value="1"/>
</dbReference>
<evidence type="ECO:0000313" key="4">
    <source>
        <dbReference type="Proteomes" id="UP000321523"/>
    </source>
</evidence>
<organism evidence="3 4">
    <name type="scientific">Skermanella aerolata</name>
    <dbReference type="NCBI Taxonomy" id="393310"/>
    <lineage>
        <taxon>Bacteria</taxon>
        <taxon>Pseudomonadati</taxon>
        <taxon>Pseudomonadota</taxon>
        <taxon>Alphaproteobacteria</taxon>
        <taxon>Rhodospirillales</taxon>
        <taxon>Azospirillaceae</taxon>
        <taxon>Skermanella</taxon>
    </lineage>
</organism>
<comment type="caution">
    <text evidence="3">The sequence shown here is derived from an EMBL/GenBank/DDBJ whole genome shotgun (WGS) entry which is preliminary data.</text>
</comment>
<accession>A0A512E0I9</accession>
<feature type="coiled-coil region" evidence="1">
    <location>
        <begin position="848"/>
        <end position="899"/>
    </location>
</feature>
<feature type="domain" description="YhaN AAA" evidence="2">
    <location>
        <begin position="1"/>
        <end position="207"/>
    </location>
</feature>
<protein>
    <recommendedName>
        <fullName evidence="2">YhaN AAA domain-containing protein</fullName>
    </recommendedName>
</protein>
<evidence type="ECO:0000313" key="3">
    <source>
        <dbReference type="EMBL" id="GEO42241.1"/>
    </source>
</evidence>
<gene>
    <name evidence="3" type="ORF">SAE02_63890</name>
</gene>
<keyword evidence="1" id="KW-0175">Coiled coil</keyword>
<dbReference type="Gene3D" id="3.40.50.300">
    <property type="entry name" value="P-loop containing nucleotide triphosphate hydrolases"/>
    <property type="match status" value="2"/>
</dbReference>
<dbReference type="OrthoDB" id="9764467at2"/>
<dbReference type="InterPro" id="IPR038734">
    <property type="entry name" value="YhaN_AAA"/>
</dbReference>
<dbReference type="SUPFAM" id="SSF52540">
    <property type="entry name" value="P-loop containing nucleoside triphosphate hydrolases"/>
    <property type="match status" value="1"/>
</dbReference>
<dbReference type="PANTHER" id="PTHR41259">
    <property type="entry name" value="DOUBLE-STRAND BREAK REPAIR RAD50 ATPASE, PUTATIVE-RELATED"/>
    <property type="match status" value="1"/>
</dbReference>
<sequence length="1174" mass="129421">MRLIRLGLDRFGHFTDGALELGESADFHLVCGNNEAGKTTTLRALSDLFFGIETRSPYNFKHDYADLRLAAQIEAADGRRLAFQRRKGRQNTLLGADGSTSLPEAALAAFLGPIDRDFFEGMFGLDHNRLRRGGEDILAARGDVGQSLFGAGAGVLGLSQVLADLDAEANALFTQRRVASKPFYQALDRHGDARKRLREAAVSADEWRQTKAEADAVESRIGENRERLGYLQSARAKAERIRRTLPMVRQIAELEESLAGLVDAVALAEDASDRRVSAIRRRDEALRDTERCTTVVQGLEAELAGLTVPAEILTRGGDIEGLHEQRGAVRDQRSDLPKRDSELRQLREQALDLLRRLGSDLPIERAVEAIPPRSILADVRALIADQGKLRARADAAAEQLGRCRTEAGKLESQLDAIGTPADSAVLHAAVAEAKARGTVEQSLSEGQARLRTLKERIAAQVTGLPLWQGSLDDLIQAKVPDDSTVARFEADFGELTIRSNRAREKADDFRAQLSQLDAEIAALKGTSEIPTADAIAEARRRRDLGWTVVRRTFIDGDQPALTKDEAELFDSTHDLSGFYESSVRAADALVDRKEAEAQRVARYAELTSRREDTVRRLTSAAHDAASCDRSRAELQADWNAAWRPAGLAPATPREMASWLARVVGIVRDAQAARELETSCRRMADDLSGVHSQLAAALAGHGALVPPQATLGILVRQGEALVQRLTQASTQRQSCFDRLVEQRVLVIEAQHQCEACTQALDTWQLSWAKLMERLGREATATPAGVEETLTLLEDLDRRLEAIRDLSHRVDRINENCRRFGSEVADLATALTIPADGDAIDLAGLLLIRLQQARRDADRHRELTARLEAARDDVARTVQHHRDAEAALDALRREARCSDDEALAEAIQRSTARRQAEERRDELRRQLLSSGDGLNIPQLTAEVADCDPDLLHADLQRITEEIADLHTQGTDLGGELQRLRQSLAEMERGRGGGTAAQEAQEALADLREMVETYARTRTAALLLRQAIDRYRQEQQGPLLRRAGELFRTLTLGNYTGLKVEYDDRDQAILKGERRTGQLVDVSGMSDGTRDQLFLALRVAAIELYVAGAEPIPFIADDLLINYDDERAGAALSVLHDLSRQTQVLFFTHHPHLCDVARRRLGAGGLQVHTLDQVVPA</sequence>
<evidence type="ECO:0000259" key="2">
    <source>
        <dbReference type="Pfam" id="PF13514"/>
    </source>
</evidence>
<evidence type="ECO:0000256" key="1">
    <source>
        <dbReference type="SAM" id="Coils"/>
    </source>
</evidence>
<dbReference type="RefSeq" id="WP_044435068.1">
    <property type="nucleotide sequence ID" value="NZ_BJYZ01000037.1"/>
</dbReference>
<feature type="coiled-coil region" evidence="1">
    <location>
        <begin position="499"/>
        <end position="526"/>
    </location>
</feature>
<dbReference type="InterPro" id="IPR027417">
    <property type="entry name" value="P-loop_NTPase"/>
</dbReference>
<dbReference type="Proteomes" id="UP000321523">
    <property type="component" value="Unassembled WGS sequence"/>
</dbReference>
<dbReference type="AlphaFoldDB" id="A0A512E0I9"/>
<proteinExistence type="predicted"/>